<dbReference type="CDD" id="cd03674">
    <property type="entry name" value="NUDIX_Hydrolase"/>
    <property type="match status" value="1"/>
</dbReference>
<dbReference type="EMBL" id="WIVE01000040">
    <property type="protein sequence ID" value="MQX37363.1"/>
    <property type="molecule type" value="Genomic_DNA"/>
</dbReference>
<dbReference type="OrthoDB" id="129709at2"/>
<evidence type="ECO:0000313" key="2">
    <source>
        <dbReference type="EMBL" id="MQX37363.1"/>
    </source>
</evidence>
<dbReference type="Gene3D" id="3.90.79.10">
    <property type="entry name" value="Nucleoside Triphosphate Pyrophosphohydrolase"/>
    <property type="match status" value="1"/>
</dbReference>
<feature type="domain" description="Nudix hydrolase" evidence="1">
    <location>
        <begin position="47"/>
        <end position="183"/>
    </location>
</feature>
<dbReference type="Proteomes" id="UP000434582">
    <property type="component" value="Unassembled WGS sequence"/>
</dbReference>
<dbReference type="PANTHER" id="PTHR43736:SF1">
    <property type="entry name" value="DIHYDRONEOPTERIN TRIPHOSPHATE DIPHOSPHATASE"/>
    <property type="match status" value="1"/>
</dbReference>
<dbReference type="RefSeq" id="WP_153344763.1">
    <property type="nucleotide sequence ID" value="NZ_WIVE01000040.1"/>
</dbReference>
<reference evidence="2 3" key="1">
    <citation type="submission" date="2019-10" db="EMBL/GenBank/DDBJ databases">
        <title>Draft whole-genome sequence of the purple nonsulfur photosynthetic bacterium Roseospira navarrensis DSM 15114.</title>
        <authorList>
            <person name="Kyndt J.A."/>
            <person name="Meyer T.E."/>
        </authorList>
    </citation>
    <scope>NUCLEOTIDE SEQUENCE [LARGE SCALE GENOMIC DNA]</scope>
    <source>
        <strain evidence="2 3">DSM 15114</strain>
    </source>
</reference>
<dbReference type="SUPFAM" id="SSF55811">
    <property type="entry name" value="Nudix"/>
    <property type="match status" value="1"/>
</dbReference>
<keyword evidence="3" id="KW-1185">Reference proteome</keyword>
<name>A0A7X1ZF01_9PROT</name>
<dbReference type="GO" id="GO:0003824">
    <property type="term" value="F:catalytic activity"/>
    <property type="evidence" value="ECO:0007669"/>
    <property type="project" value="UniProtKB-ARBA"/>
</dbReference>
<dbReference type="InterPro" id="IPR015797">
    <property type="entry name" value="NUDIX_hydrolase-like_dom_sf"/>
</dbReference>
<organism evidence="2 3">
    <name type="scientific">Roseospira navarrensis</name>
    <dbReference type="NCBI Taxonomy" id="140058"/>
    <lineage>
        <taxon>Bacteria</taxon>
        <taxon>Pseudomonadati</taxon>
        <taxon>Pseudomonadota</taxon>
        <taxon>Alphaproteobacteria</taxon>
        <taxon>Rhodospirillales</taxon>
        <taxon>Rhodospirillaceae</taxon>
        <taxon>Roseospira</taxon>
    </lineage>
</organism>
<dbReference type="PANTHER" id="PTHR43736">
    <property type="entry name" value="ADP-RIBOSE PYROPHOSPHATASE"/>
    <property type="match status" value="1"/>
</dbReference>
<dbReference type="InterPro" id="IPR000086">
    <property type="entry name" value="NUDIX_hydrolase_dom"/>
</dbReference>
<dbReference type="AlphaFoldDB" id="A0A7X1ZF01"/>
<dbReference type="PROSITE" id="PS51462">
    <property type="entry name" value="NUDIX"/>
    <property type="match status" value="1"/>
</dbReference>
<comment type="caution">
    <text evidence="2">The sequence shown here is derived from an EMBL/GenBank/DDBJ whole genome shotgun (WGS) entry which is preliminary data.</text>
</comment>
<evidence type="ECO:0000313" key="3">
    <source>
        <dbReference type="Proteomes" id="UP000434582"/>
    </source>
</evidence>
<proteinExistence type="predicted"/>
<accession>A0A7X1ZF01</accession>
<sequence length="193" mass="21977">MIDPGRAGLLDLLDAHRSRFPEEAAMTTRARRFVAEIPDCFDRAPLRAHLSGSAWVLNPARDHVLLVLHRKLDLWLQPGGHADGDPDLLRVALRETWEEAGMPEDSVRPLSHAIFDVDVHAIPDTPAEPHHDHYDIRFLLEMDDRMTPPGNPDEAHAVAWVPLRAVRRFNTMRSVHRMLRKTDALRRGRRVAA</sequence>
<gene>
    <name evidence="2" type="ORF">GHC57_12615</name>
</gene>
<dbReference type="Pfam" id="PF00293">
    <property type="entry name" value="NUDIX"/>
    <property type="match status" value="1"/>
</dbReference>
<protein>
    <submittedName>
        <fullName evidence="2">NUDIX domain-containing protein</fullName>
    </submittedName>
</protein>
<evidence type="ECO:0000259" key="1">
    <source>
        <dbReference type="PROSITE" id="PS51462"/>
    </source>
</evidence>